<keyword evidence="1" id="KW-0812">Transmembrane</keyword>
<feature type="transmembrane region" description="Helical" evidence="1">
    <location>
        <begin position="6"/>
        <end position="28"/>
    </location>
</feature>
<feature type="transmembrane region" description="Helical" evidence="1">
    <location>
        <begin position="59"/>
        <end position="84"/>
    </location>
</feature>
<keyword evidence="1" id="KW-1133">Transmembrane helix</keyword>
<reference evidence="2" key="1">
    <citation type="submission" date="2021-11" db="EMBL/GenBank/DDBJ databases">
        <title>The first genome sequence of unculturable Mycoplasma faucium obtained by de novo assembly of metagenomic reads.</title>
        <authorList>
            <person name="Sabat A.J."/>
            <person name="Bathoorn E."/>
            <person name="Akkerboom V."/>
            <person name="Friedrich A.W."/>
        </authorList>
    </citation>
    <scope>NUCLEOTIDE SEQUENCE [LARGE SCALE GENOMIC DNA]</scope>
    <source>
        <strain evidence="2">UMCG-MFM1</strain>
    </source>
</reference>
<dbReference type="Proteomes" id="UP001622612">
    <property type="component" value="Chromosome"/>
</dbReference>
<keyword evidence="3" id="KW-1185">Reference proteome</keyword>
<accession>A0ABZ2TMI1</accession>
<dbReference type="EMBL" id="CP088155">
    <property type="protein sequence ID" value="WYM97529.1"/>
    <property type="molecule type" value="Genomic_DNA"/>
</dbReference>
<proteinExistence type="predicted"/>
<evidence type="ECO:0000313" key="2">
    <source>
        <dbReference type="EMBL" id="WYM97529.1"/>
    </source>
</evidence>
<protein>
    <submittedName>
        <fullName evidence="2">Uncharacterized protein</fullName>
    </submittedName>
</protein>
<evidence type="ECO:0000313" key="3">
    <source>
        <dbReference type="Proteomes" id="UP001622612"/>
    </source>
</evidence>
<organism evidence="2 3">
    <name type="scientific">Metamycoplasma faucium</name>
    <dbReference type="NCBI Taxonomy" id="56142"/>
    <lineage>
        <taxon>Bacteria</taxon>
        <taxon>Bacillati</taxon>
        <taxon>Mycoplasmatota</taxon>
        <taxon>Mycoplasmoidales</taxon>
        <taxon>Metamycoplasmataceae</taxon>
        <taxon>Metamycoplasma</taxon>
    </lineage>
</organism>
<gene>
    <name evidence="2" type="ORF">LQ356_01340</name>
</gene>
<sequence length="86" mass="10168">MIHWTFYVAIAFSPIILGLFTWLIIIFLKRTKIRIKYENVIAKYKFDDKYKKLTKLSNVILSMFITLIVVTLSFVFAGIGYTYFSK</sequence>
<name>A0ABZ2TMI1_9BACT</name>
<keyword evidence="1" id="KW-0472">Membrane</keyword>
<dbReference type="RefSeq" id="WP_405312034.1">
    <property type="nucleotide sequence ID" value="NZ_CP088155.1"/>
</dbReference>
<evidence type="ECO:0000256" key="1">
    <source>
        <dbReference type="SAM" id="Phobius"/>
    </source>
</evidence>